<keyword evidence="5" id="KW-0325">Glycoprotein</keyword>
<keyword evidence="2 7" id="KW-0378">Hydrolase</keyword>
<dbReference type="Gene3D" id="3.10.250.10">
    <property type="entry name" value="SRCR-like domain"/>
    <property type="match status" value="1"/>
</dbReference>
<dbReference type="PRINTS" id="PR00722">
    <property type="entry name" value="CHYMOTRYPSIN"/>
</dbReference>
<keyword evidence="8" id="KW-0472">Membrane</keyword>
<keyword evidence="12" id="KW-1185">Reference proteome</keyword>
<dbReference type="PANTHER" id="PTHR24252">
    <property type="entry name" value="ACROSIN-RELATED"/>
    <property type="match status" value="1"/>
</dbReference>
<feature type="disulfide bond" evidence="6">
    <location>
        <begin position="203"/>
        <end position="267"/>
    </location>
</feature>
<dbReference type="Proteomes" id="UP000299084">
    <property type="component" value="Unassembled WGS sequence"/>
</dbReference>
<feature type="domain" description="SRCR" evidence="10">
    <location>
        <begin position="146"/>
        <end position="292"/>
    </location>
</feature>
<evidence type="ECO:0000259" key="9">
    <source>
        <dbReference type="PROSITE" id="PS50240"/>
    </source>
</evidence>
<keyword evidence="8" id="KW-1133">Transmembrane helix</keyword>
<dbReference type="PROSITE" id="PS50287">
    <property type="entry name" value="SRCR_2"/>
    <property type="match status" value="1"/>
</dbReference>
<dbReference type="InterPro" id="IPR002172">
    <property type="entry name" value="LDrepeatLR_classA_rpt"/>
</dbReference>
<evidence type="ECO:0000256" key="5">
    <source>
        <dbReference type="ARBA" id="ARBA00023180"/>
    </source>
</evidence>
<dbReference type="EMBL" id="JWIN03000033">
    <property type="protein sequence ID" value="KAB1254931.1"/>
    <property type="molecule type" value="Genomic_DNA"/>
</dbReference>
<keyword evidence="3 7" id="KW-0720">Serine protease</keyword>
<evidence type="ECO:0000256" key="8">
    <source>
        <dbReference type="SAM" id="Phobius"/>
    </source>
</evidence>
<feature type="domain" description="Peptidase S1" evidence="9">
    <location>
        <begin position="305"/>
        <end position="538"/>
    </location>
</feature>
<comment type="caution">
    <text evidence="11">The sequence shown here is derived from an EMBL/GenBank/DDBJ whole genome shotgun (WGS) entry which is preliminary data.</text>
</comment>
<comment type="caution">
    <text evidence="6">Lacks conserved residue(s) required for the propagation of feature annotation.</text>
</comment>
<dbReference type="FunFam" id="2.40.10.10:FF:000003">
    <property type="entry name" value="Transmembrane serine protease 3"/>
    <property type="match status" value="1"/>
</dbReference>
<dbReference type="Pfam" id="PF15494">
    <property type="entry name" value="SRCR_2"/>
    <property type="match status" value="1"/>
</dbReference>
<gene>
    <name evidence="11" type="ORF">Cadr_000028915</name>
</gene>
<evidence type="ECO:0000256" key="1">
    <source>
        <dbReference type="ARBA" id="ARBA00022670"/>
    </source>
</evidence>
<dbReference type="PANTHER" id="PTHR24252:SF27">
    <property type="entry name" value="TRANSMEMBRANE PROTEASE SERINE 3-LIKE"/>
    <property type="match status" value="1"/>
</dbReference>
<evidence type="ECO:0000313" key="11">
    <source>
        <dbReference type="EMBL" id="KAB1254931.1"/>
    </source>
</evidence>
<dbReference type="InterPro" id="IPR001254">
    <property type="entry name" value="Trypsin_dom"/>
</dbReference>
<feature type="transmembrane region" description="Helical" evidence="8">
    <location>
        <begin position="119"/>
        <end position="142"/>
    </location>
</feature>
<dbReference type="CDD" id="cd00112">
    <property type="entry name" value="LDLa"/>
    <property type="match status" value="1"/>
</dbReference>
<dbReference type="PROSITE" id="PS50240">
    <property type="entry name" value="TRYPSIN_DOM"/>
    <property type="match status" value="1"/>
</dbReference>
<dbReference type="CDD" id="cd00190">
    <property type="entry name" value="Tryp_SPc"/>
    <property type="match status" value="1"/>
</dbReference>
<sequence>MAVGTLAWGPHFRGIIMPVGLVLEKPMEPSSPLFPTCLGSQGQTWTFLMTPAEPGGLTPRETMERDSHQVSVSVDLGPEPPGTEEARMALEDSLTLPCCRPLLGISLPKFTWQEGQKRLPLIGCILLLITLVVSLIVLFYFWRGHTRVKYKEPVESCPKHAVRCDGVVDCKLKSDELGCVRFDWDKSLLKVYSGPFQKWLPVCSDGWNDSYSDKTCQQLGFMSAYRTTKVTNRDFASSFSISEYNSTIQESLYRDECPSQQYVSLQCSRKKMLFLLHWVLRKAEFTVHFFCFSPDCGLRAMTGRIVGGALAPESKWPWQVSLQYGNTHICGGTLIDAQWVLTAAHCFFVTREKILEGWKVYVGTNNLHHLPEAASIAQIIINGNYTDEQDDYDIALMRLSKPLTLSAHVHPACLPMHGQTFSLNETCWITGFGKTKETDEKTSPFLREVQVSIIDFKKCNDYLVYDSYLTPRMMCAGDLRGGRDSCQGDSGGPLVCEQNNRWYLTGVTSWGTGCGQRNKPGVYTKVTEVLPWIYSKMESEARFRKS</sequence>
<dbReference type="GO" id="GO:0004252">
    <property type="term" value="F:serine-type endopeptidase activity"/>
    <property type="evidence" value="ECO:0007669"/>
    <property type="project" value="InterPro"/>
</dbReference>
<name>A0A5N4C7P2_CAMDR</name>
<dbReference type="InterPro" id="IPR009003">
    <property type="entry name" value="Peptidase_S1_PA"/>
</dbReference>
<evidence type="ECO:0000259" key="10">
    <source>
        <dbReference type="PROSITE" id="PS50287"/>
    </source>
</evidence>
<dbReference type="InterPro" id="IPR036772">
    <property type="entry name" value="SRCR-like_dom_sf"/>
</dbReference>
<dbReference type="SUPFAM" id="SSF50494">
    <property type="entry name" value="Trypsin-like serine proteases"/>
    <property type="match status" value="1"/>
</dbReference>
<dbReference type="PROSITE" id="PS00135">
    <property type="entry name" value="TRYPSIN_SER"/>
    <property type="match status" value="1"/>
</dbReference>
<keyword evidence="4 6" id="KW-1015">Disulfide bond</keyword>
<dbReference type="STRING" id="9838.ENSCDRP00005027805"/>
<dbReference type="InterPro" id="IPR043504">
    <property type="entry name" value="Peptidase_S1_PA_chymotrypsin"/>
</dbReference>
<evidence type="ECO:0000313" key="12">
    <source>
        <dbReference type="Proteomes" id="UP000299084"/>
    </source>
</evidence>
<protein>
    <submittedName>
        <fullName evidence="11">Transmembrane protease serine 13</fullName>
    </submittedName>
</protein>
<dbReference type="PROSITE" id="PS00134">
    <property type="entry name" value="TRYPSIN_HIS"/>
    <property type="match status" value="1"/>
</dbReference>
<reference evidence="11 12" key="1">
    <citation type="journal article" date="2019" name="Mol. Ecol. Resour.">
        <title>Improving Illumina assemblies with Hi-C and long reads: an example with the North African dromedary.</title>
        <authorList>
            <person name="Elbers J.P."/>
            <person name="Rogers M.F."/>
            <person name="Perelman P.L."/>
            <person name="Proskuryakova A.A."/>
            <person name="Serdyukova N.A."/>
            <person name="Johnson W.E."/>
            <person name="Horin P."/>
            <person name="Corander J."/>
            <person name="Murphy D."/>
            <person name="Burger P.A."/>
        </authorList>
    </citation>
    <scope>NUCLEOTIDE SEQUENCE [LARGE SCALE GENOMIC DNA]</scope>
    <source>
        <strain evidence="11">Drom800</strain>
        <tissue evidence="11">Blood</tissue>
    </source>
</reference>
<dbReference type="Pfam" id="PF00089">
    <property type="entry name" value="Trypsin"/>
    <property type="match status" value="1"/>
</dbReference>
<accession>A0A5N4C7P2</accession>
<keyword evidence="1 7" id="KW-0645">Protease</keyword>
<evidence type="ECO:0000256" key="4">
    <source>
        <dbReference type="ARBA" id="ARBA00023157"/>
    </source>
</evidence>
<dbReference type="InterPro" id="IPR001190">
    <property type="entry name" value="SRCR"/>
</dbReference>
<dbReference type="InterPro" id="IPR001314">
    <property type="entry name" value="Peptidase_S1A"/>
</dbReference>
<dbReference type="SMART" id="SM00020">
    <property type="entry name" value="Tryp_SPc"/>
    <property type="match status" value="1"/>
</dbReference>
<dbReference type="Gene3D" id="2.40.10.10">
    <property type="entry name" value="Trypsin-like serine proteases"/>
    <property type="match status" value="1"/>
</dbReference>
<dbReference type="GO" id="GO:0006508">
    <property type="term" value="P:proteolysis"/>
    <property type="evidence" value="ECO:0007669"/>
    <property type="project" value="UniProtKB-KW"/>
</dbReference>
<dbReference type="GO" id="GO:0016020">
    <property type="term" value="C:membrane"/>
    <property type="evidence" value="ECO:0007669"/>
    <property type="project" value="InterPro"/>
</dbReference>
<evidence type="ECO:0000256" key="6">
    <source>
        <dbReference type="PROSITE-ProRule" id="PRU00196"/>
    </source>
</evidence>
<keyword evidence="8 11" id="KW-0812">Transmembrane</keyword>
<evidence type="ECO:0000256" key="2">
    <source>
        <dbReference type="ARBA" id="ARBA00022801"/>
    </source>
</evidence>
<dbReference type="AlphaFoldDB" id="A0A5N4C7P2"/>
<proteinExistence type="predicted"/>
<evidence type="ECO:0000256" key="3">
    <source>
        <dbReference type="ARBA" id="ARBA00022825"/>
    </source>
</evidence>
<dbReference type="SUPFAM" id="SSF56487">
    <property type="entry name" value="SRCR-like"/>
    <property type="match status" value="1"/>
</dbReference>
<dbReference type="SMART" id="SM00202">
    <property type="entry name" value="SR"/>
    <property type="match status" value="1"/>
</dbReference>
<organism evidence="11 12">
    <name type="scientific">Camelus dromedarius</name>
    <name type="common">Dromedary</name>
    <name type="synonym">Arabian camel</name>
    <dbReference type="NCBI Taxonomy" id="9838"/>
    <lineage>
        <taxon>Eukaryota</taxon>
        <taxon>Metazoa</taxon>
        <taxon>Chordata</taxon>
        <taxon>Craniata</taxon>
        <taxon>Vertebrata</taxon>
        <taxon>Euteleostomi</taxon>
        <taxon>Mammalia</taxon>
        <taxon>Eutheria</taxon>
        <taxon>Laurasiatheria</taxon>
        <taxon>Artiodactyla</taxon>
        <taxon>Tylopoda</taxon>
        <taxon>Camelidae</taxon>
        <taxon>Camelus</taxon>
    </lineage>
</organism>
<evidence type="ECO:0000256" key="7">
    <source>
        <dbReference type="RuleBase" id="RU363034"/>
    </source>
</evidence>
<dbReference type="InterPro" id="IPR018114">
    <property type="entry name" value="TRYPSIN_HIS"/>
</dbReference>
<dbReference type="InterPro" id="IPR033116">
    <property type="entry name" value="TRYPSIN_SER"/>
</dbReference>